<name>A0A319EIT7_ASPSB</name>
<evidence type="ECO:0000256" key="7">
    <source>
        <dbReference type="SAM" id="MobiDB-lite"/>
    </source>
</evidence>
<dbReference type="Proteomes" id="UP000248423">
    <property type="component" value="Unassembled WGS sequence"/>
</dbReference>
<comment type="subcellular location">
    <subcellularLocation>
        <location evidence="1">Nucleus</location>
    </subcellularLocation>
</comment>
<dbReference type="STRING" id="1448318.A0A319EIT7"/>
<dbReference type="Pfam" id="PF00172">
    <property type="entry name" value="Zn_clus"/>
    <property type="match status" value="1"/>
</dbReference>
<dbReference type="SMART" id="SM00906">
    <property type="entry name" value="Fungal_trans"/>
    <property type="match status" value="1"/>
</dbReference>
<dbReference type="AlphaFoldDB" id="A0A319EIT7"/>
<dbReference type="GO" id="GO:0003677">
    <property type="term" value="F:DNA binding"/>
    <property type="evidence" value="ECO:0007669"/>
    <property type="project" value="UniProtKB-KW"/>
</dbReference>
<keyword evidence="2" id="KW-0479">Metal-binding</keyword>
<dbReference type="Gene3D" id="4.10.240.10">
    <property type="entry name" value="Zn(2)-C6 fungal-type DNA-binding domain"/>
    <property type="match status" value="1"/>
</dbReference>
<protein>
    <recommendedName>
        <fullName evidence="8">Zn(2)-C6 fungal-type domain-containing protein</fullName>
    </recommendedName>
</protein>
<evidence type="ECO:0000256" key="6">
    <source>
        <dbReference type="ARBA" id="ARBA00023242"/>
    </source>
</evidence>
<dbReference type="GO" id="GO:0005634">
    <property type="term" value="C:nucleus"/>
    <property type="evidence" value="ECO:0007669"/>
    <property type="project" value="UniProtKB-SubCell"/>
</dbReference>
<dbReference type="InterPro" id="IPR036864">
    <property type="entry name" value="Zn2-C6_fun-type_DNA-bd_sf"/>
</dbReference>
<feature type="region of interest" description="Disordered" evidence="7">
    <location>
        <begin position="36"/>
        <end position="101"/>
    </location>
</feature>
<dbReference type="Pfam" id="PF04082">
    <property type="entry name" value="Fungal_trans"/>
    <property type="match status" value="1"/>
</dbReference>
<dbReference type="SMART" id="SM00066">
    <property type="entry name" value="GAL4"/>
    <property type="match status" value="1"/>
</dbReference>
<keyword evidence="6" id="KW-0539">Nucleus</keyword>
<feature type="compositionally biased region" description="Polar residues" evidence="7">
    <location>
        <begin position="50"/>
        <end position="62"/>
    </location>
</feature>
<evidence type="ECO:0000313" key="9">
    <source>
        <dbReference type="EMBL" id="PYI00709.1"/>
    </source>
</evidence>
<dbReference type="InterPro" id="IPR007219">
    <property type="entry name" value="XnlR_reg_dom"/>
</dbReference>
<keyword evidence="10" id="KW-1185">Reference proteome</keyword>
<dbReference type="EMBL" id="KZ826439">
    <property type="protein sequence ID" value="PYI00709.1"/>
    <property type="molecule type" value="Genomic_DNA"/>
</dbReference>
<dbReference type="CDD" id="cd00067">
    <property type="entry name" value="GAL4"/>
    <property type="match status" value="1"/>
</dbReference>
<evidence type="ECO:0000256" key="1">
    <source>
        <dbReference type="ARBA" id="ARBA00004123"/>
    </source>
</evidence>
<keyword evidence="3" id="KW-0805">Transcription regulation</keyword>
<dbReference type="CDD" id="cd12148">
    <property type="entry name" value="fungal_TF_MHR"/>
    <property type="match status" value="1"/>
</dbReference>
<gene>
    <name evidence="9" type="ORF">BO78DRAFT_329353</name>
</gene>
<dbReference type="GO" id="GO:0009893">
    <property type="term" value="P:positive regulation of metabolic process"/>
    <property type="evidence" value="ECO:0007669"/>
    <property type="project" value="UniProtKB-ARBA"/>
</dbReference>
<evidence type="ECO:0000256" key="5">
    <source>
        <dbReference type="ARBA" id="ARBA00023163"/>
    </source>
</evidence>
<dbReference type="VEuPathDB" id="FungiDB:BO78DRAFT_329353"/>
<dbReference type="PANTHER" id="PTHR31001">
    <property type="entry name" value="UNCHARACTERIZED TRANSCRIPTIONAL REGULATORY PROTEIN"/>
    <property type="match status" value="1"/>
</dbReference>
<dbReference type="GO" id="GO:0000981">
    <property type="term" value="F:DNA-binding transcription factor activity, RNA polymerase II-specific"/>
    <property type="evidence" value="ECO:0007669"/>
    <property type="project" value="InterPro"/>
</dbReference>
<dbReference type="PROSITE" id="PS50048">
    <property type="entry name" value="ZN2_CY6_FUNGAL_2"/>
    <property type="match status" value="1"/>
</dbReference>
<dbReference type="GO" id="GO:0006351">
    <property type="term" value="P:DNA-templated transcription"/>
    <property type="evidence" value="ECO:0007669"/>
    <property type="project" value="InterPro"/>
</dbReference>
<organism evidence="9 10">
    <name type="scientific">Aspergillus sclerotiicarbonarius (strain CBS 121057 / IBT 28362)</name>
    <dbReference type="NCBI Taxonomy" id="1448318"/>
    <lineage>
        <taxon>Eukaryota</taxon>
        <taxon>Fungi</taxon>
        <taxon>Dikarya</taxon>
        <taxon>Ascomycota</taxon>
        <taxon>Pezizomycotina</taxon>
        <taxon>Eurotiomycetes</taxon>
        <taxon>Eurotiomycetidae</taxon>
        <taxon>Eurotiales</taxon>
        <taxon>Aspergillaceae</taxon>
        <taxon>Aspergillus</taxon>
        <taxon>Aspergillus subgen. Circumdati</taxon>
    </lineage>
</organism>
<dbReference type="SUPFAM" id="SSF57701">
    <property type="entry name" value="Zn2/Cys6 DNA-binding domain"/>
    <property type="match status" value="1"/>
</dbReference>
<dbReference type="GO" id="GO:0008270">
    <property type="term" value="F:zinc ion binding"/>
    <property type="evidence" value="ECO:0007669"/>
    <property type="project" value="InterPro"/>
</dbReference>
<sequence length="627" mass="70476">QLSSCEPCRKGKLRCDHQVPVCGRCARRGQAARCIYHPAPMTRPDRRQTRQTSQGHSLQGHSLQGPAECNPRPQGWLGLTSPRGIDLPPEDPVAPSPRSVDPQQVAVGVQVLQRLDDLAWYKEICDARYASLFKPWAFGAPFVQELVDHIRQLQHHTEGLDELAKTIFRNSHAPMVVHPDMTFAEYIGLLAARWEGIGLLFAITGASIHHIRGEHPVFVGDGKAMEKRALQSRMAGMATTCIQLCESGGVLSEPPTWLLFQQTILVSILWGNTDHRAWKLLGDASTMAFALGLHEPDPADPTVPFFLAELRKRAMAAGYMIDKELAIVLGRPPRLSHRYCDLLLPLDLSYAEMIADEPTRDAALRELDATGWNRQGFLSKGAHPRVGLMIAKLRENVLEVTSLPRHLHSFTNPSRELCTSTRQIRSTLPPFLHWTPSNSTDPSIQSMHLDFLYTEFLLYRVSVKRTGIGSHPLIRIAHETLSLTLDRIADIAKPDRTFSALVPLCYYALPCAGVLAIELLHHHHHPPRTRARTRDKFHRAEIIQKLSIFVFFLETYVPPGQANYAMSLQARRVVRDVLGRVLASSSSSSVIAPEHMDEPRLESMDMDMDMAWMDLLNWGQDMWWGLT</sequence>
<feature type="non-terminal residue" evidence="9">
    <location>
        <position position="1"/>
    </location>
</feature>
<evidence type="ECO:0000256" key="4">
    <source>
        <dbReference type="ARBA" id="ARBA00023125"/>
    </source>
</evidence>
<evidence type="ECO:0000256" key="3">
    <source>
        <dbReference type="ARBA" id="ARBA00023015"/>
    </source>
</evidence>
<dbReference type="InterPro" id="IPR050613">
    <property type="entry name" value="Sec_Metabolite_Reg"/>
</dbReference>
<keyword evidence="4" id="KW-0238">DNA-binding</keyword>
<feature type="domain" description="Zn(2)-C6 fungal-type" evidence="8">
    <location>
        <begin position="4"/>
        <end position="36"/>
    </location>
</feature>
<dbReference type="PANTHER" id="PTHR31001:SF53">
    <property type="entry name" value="ZN(II)2CYS6 TRANSCRIPTION FACTOR (EUROFUNG)"/>
    <property type="match status" value="1"/>
</dbReference>
<evidence type="ECO:0000259" key="8">
    <source>
        <dbReference type="PROSITE" id="PS50048"/>
    </source>
</evidence>
<evidence type="ECO:0000313" key="10">
    <source>
        <dbReference type="Proteomes" id="UP000248423"/>
    </source>
</evidence>
<dbReference type="OrthoDB" id="4898680at2759"/>
<evidence type="ECO:0000256" key="2">
    <source>
        <dbReference type="ARBA" id="ARBA00022723"/>
    </source>
</evidence>
<accession>A0A319EIT7</accession>
<dbReference type="PROSITE" id="PS00463">
    <property type="entry name" value="ZN2_CY6_FUNGAL_1"/>
    <property type="match status" value="1"/>
</dbReference>
<proteinExistence type="predicted"/>
<dbReference type="InterPro" id="IPR001138">
    <property type="entry name" value="Zn2Cys6_DnaBD"/>
</dbReference>
<reference evidence="9 10" key="1">
    <citation type="submission" date="2018-02" db="EMBL/GenBank/DDBJ databases">
        <title>The genomes of Aspergillus section Nigri reveals drivers in fungal speciation.</title>
        <authorList>
            <consortium name="DOE Joint Genome Institute"/>
            <person name="Vesth T.C."/>
            <person name="Nybo J."/>
            <person name="Theobald S."/>
            <person name="Brandl J."/>
            <person name="Frisvad J.C."/>
            <person name="Nielsen K.F."/>
            <person name="Lyhne E.K."/>
            <person name="Kogle M.E."/>
            <person name="Kuo A."/>
            <person name="Riley R."/>
            <person name="Clum A."/>
            <person name="Nolan M."/>
            <person name="Lipzen A."/>
            <person name="Salamov A."/>
            <person name="Henrissat B."/>
            <person name="Wiebenga A."/>
            <person name="De vries R.P."/>
            <person name="Grigoriev I.V."/>
            <person name="Mortensen U.H."/>
            <person name="Andersen M.R."/>
            <person name="Baker S.E."/>
        </authorList>
    </citation>
    <scope>NUCLEOTIDE SEQUENCE [LARGE SCALE GENOMIC DNA]</scope>
    <source>
        <strain evidence="9 10">CBS 121057</strain>
    </source>
</reference>
<keyword evidence="5" id="KW-0804">Transcription</keyword>